<feature type="domain" description="GH15-like" evidence="1">
    <location>
        <begin position="240"/>
        <end position="604"/>
    </location>
</feature>
<keyword evidence="4" id="KW-1185">Reference proteome</keyword>
<proteinExistence type="predicted"/>
<protein>
    <submittedName>
        <fullName evidence="3">Glycoside hydrolase family 15 protein</fullName>
    </submittedName>
</protein>
<dbReference type="OrthoDB" id="3902805at2"/>
<dbReference type="InterPro" id="IPR045582">
    <property type="entry name" value="Trehalase-like_N"/>
</dbReference>
<evidence type="ECO:0000313" key="3">
    <source>
        <dbReference type="EMBL" id="RYP84478.1"/>
    </source>
</evidence>
<reference evidence="3 4" key="1">
    <citation type="submission" date="2019-01" db="EMBL/GenBank/DDBJ databases">
        <title>Nocardioides guangzhouensis sp. nov., an actinobacterium isolated from soil.</title>
        <authorList>
            <person name="Fu Y."/>
            <person name="Cai Y."/>
            <person name="Lin Z."/>
            <person name="Chen P."/>
        </authorList>
    </citation>
    <scope>NUCLEOTIDE SEQUENCE [LARGE SCALE GENOMIC DNA]</scope>
    <source>
        <strain evidence="3 4">130</strain>
    </source>
</reference>
<comment type="caution">
    <text evidence="3">The sequence shown here is derived from an EMBL/GenBank/DDBJ whole genome shotgun (WGS) entry which is preliminary data.</text>
</comment>
<organism evidence="3 4">
    <name type="scientific">Nocardioides guangzhouensis</name>
    <dbReference type="NCBI Taxonomy" id="2497878"/>
    <lineage>
        <taxon>Bacteria</taxon>
        <taxon>Bacillati</taxon>
        <taxon>Actinomycetota</taxon>
        <taxon>Actinomycetes</taxon>
        <taxon>Propionibacteriales</taxon>
        <taxon>Nocardioidaceae</taxon>
        <taxon>Nocardioides</taxon>
    </lineage>
</organism>
<dbReference type="Gene3D" id="1.50.10.10">
    <property type="match status" value="1"/>
</dbReference>
<dbReference type="AlphaFoldDB" id="A0A4Q4ZA40"/>
<evidence type="ECO:0000259" key="2">
    <source>
        <dbReference type="Pfam" id="PF19291"/>
    </source>
</evidence>
<keyword evidence="3" id="KW-0378">Hydrolase</keyword>
<dbReference type="PANTHER" id="PTHR31616:SF0">
    <property type="entry name" value="GLUCAN 1,4-ALPHA-GLUCOSIDASE"/>
    <property type="match status" value="1"/>
</dbReference>
<dbReference type="InterPro" id="IPR011613">
    <property type="entry name" value="GH15-like"/>
</dbReference>
<dbReference type="PANTHER" id="PTHR31616">
    <property type="entry name" value="TREHALASE"/>
    <property type="match status" value="1"/>
</dbReference>
<sequence>MPSRPKLSARQVSPTSHRGREVPIEAYGLLGDTRTAALVGPDGSVDWLCIPRFDGQPVFGRLVGGPDAGWFRLSPAHPTAVSARRYRPDSATLETTWKTDAGRLTLTEGMVAELGGQLLPPTMLVRRLTAEDGPVQAVIGFNPRLGERHQPPRAQHSDAALVCTWSALAIALSTTPAATIDPGVPHTVTVTPGRPFTTVMTIADREPLVHVDPDAAWDALLDDERQWRAWCRGIDPRLPRRDAVVRSLLTLRLLTYSPSGAPVAAPTTSLPEILGGVRNWDYRYAWPRDASIGIGAFLGVGKQDEARAFMAWLLSATRLDRPRLPVLLTLHGKHPAAERTLADWPGYADTAPVRVGNAAADQHQLDGYGWILDAAWLLTRTGHHLYSETWRTMAGFADTVARRWREPDAGIWEIRADTAHHVHSKMMAWLALDRALRIAAHHRTAASRSRWWNAERAKLREEINRRGFNSARGTYTRSYGSDDTDAALLIVPQLNFDPPDSPRIRGTIDAITRDLDAGTPLLYRYLPGNDGLLGAEGAFLPCSFWLVQALARTGRPAEAHAMFNELITLASPLGLYAEEMDPRTHQHLGNYPQALTHAALVHAALALRDVGDA</sequence>
<name>A0A4Q4ZA40_9ACTN</name>
<feature type="domain" description="Trehalase-like N-terminal" evidence="2">
    <location>
        <begin position="21"/>
        <end position="189"/>
    </location>
</feature>
<dbReference type="Pfam" id="PF19291">
    <property type="entry name" value="TREH_N"/>
    <property type="match status" value="1"/>
</dbReference>
<evidence type="ECO:0000313" key="4">
    <source>
        <dbReference type="Proteomes" id="UP000295198"/>
    </source>
</evidence>
<dbReference type="GO" id="GO:0004553">
    <property type="term" value="F:hydrolase activity, hydrolyzing O-glycosyl compounds"/>
    <property type="evidence" value="ECO:0007669"/>
    <property type="project" value="UniProtKB-ARBA"/>
</dbReference>
<dbReference type="SUPFAM" id="SSF48208">
    <property type="entry name" value="Six-hairpin glycosidases"/>
    <property type="match status" value="1"/>
</dbReference>
<dbReference type="GO" id="GO:0005975">
    <property type="term" value="P:carbohydrate metabolic process"/>
    <property type="evidence" value="ECO:0007669"/>
    <property type="project" value="InterPro"/>
</dbReference>
<accession>A0A4Q4ZA40</accession>
<dbReference type="EMBL" id="SDKM01000023">
    <property type="protein sequence ID" value="RYP84478.1"/>
    <property type="molecule type" value="Genomic_DNA"/>
</dbReference>
<evidence type="ECO:0000259" key="1">
    <source>
        <dbReference type="Pfam" id="PF00723"/>
    </source>
</evidence>
<dbReference type="Proteomes" id="UP000295198">
    <property type="component" value="Unassembled WGS sequence"/>
</dbReference>
<gene>
    <name evidence="3" type="ORF">EKO23_15780</name>
</gene>
<dbReference type="Pfam" id="PF00723">
    <property type="entry name" value="Glyco_hydro_15"/>
    <property type="match status" value="1"/>
</dbReference>
<dbReference type="InterPro" id="IPR008928">
    <property type="entry name" value="6-hairpin_glycosidase_sf"/>
</dbReference>
<dbReference type="InterPro" id="IPR012341">
    <property type="entry name" value="6hp_glycosidase-like_sf"/>
</dbReference>